<evidence type="ECO:0000256" key="1">
    <source>
        <dbReference type="SAM" id="Phobius"/>
    </source>
</evidence>
<proteinExistence type="predicted"/>
<keyword evidence="1" id="KW-0472">Membrane</keyword>
<evidence type="ECO:0000313" key="2">
    <source>
        <dbReference type="EMBL" id="CAD8137819.1"/>
    </source>
</evidence>
<reference evidence="2" key="1">
    <citation type="submission" date="2021-01" db="EMBL/GenBank/DDBJ databases">
        <authorList>
            <consortium name="Genoscope - CEA"/>
            <person name="William W."/>
        </authorList>
    </citation>
    <scope>NUCLEOTIDE SEQUENCE</scope>
</reference>
<dbReference type="Proteomes" id="UP000683925">
    <property type="component" value="Unassembled WGS sequence"/>
</dbReference>
<sequence length="140" mass="17012">MIFIQWLNIFCVLASHIQIEDFLRSRLEGLIQYGHLIWLIIILFQFLINAQKYLNYQILIQYHQERNRLNQHYLNDHLILLFIVLSQQPIKHENYQYLEMLIYFHAQMILSTIKIEANGIEIIAIIIQFILTFDFKVFPF</sequence>
<keyword evidence="1" id="KW-1133">Transmembrane helix</keyword>
<dbReference type="EMBL" id="CAJJDP010000008">
    <property type="protein sequence ID" value="CAD8137819.1"/>
    <property type="molecule type" value="Genomic_DNA"/>
</dbReference>
<accession>A0A8S1SEX5</accession>
<evidence type="ECO:0008006" key="4">
    <source>
        <dbReference type="Google" id="ProtNLM"/>
    </source>
</evidence>
<keyword evidence="1" id="KW-0812">Transmembrane</keyword>
<name>A0A8S1SEX5_PAROT</name>
<protein>
    <recommendedName>
        <fullName evidence="4">Transmembrane protein</fullName>
    </recommendedName>
</protein>
<keyword evidence="3" id="KW-1185">Reference proteome</keyword>
<organism evidence="2 3">
    <name type="scientific">Paramecium octaurelia</name>
    <dbReference type="NCBI Taxonomy" id="43137"/>
    <lineage>
        <taxon>Eukaryota</taxon>
        <taxon>Sar</taxon>
        <taxon>Alveolata</taxon>
        <taxon>Ciliophora</taxon>
        <taxon>Intramacronucleata</taxon>
        <taxon>Oligohymenophorea</taxon>
        <taxon>Peniculida</taxon>
        <taxon>Parameciidae</taxon>
        <taxon>Paramecium</taxon>
    </lineage>
</organism>
<evidence type="ECO:0000313" key="3">
    <source>
        <dbReference type="Proteomes" id="UP000683925"/>
    </source>
</evidence>
<dbReference type="AlphaFoldDB" id="A0A8S1SEX5"/>
<comment type="caution">
    <text evidence="2">The sequence shown here is derived from an EMBL/GenBank/DDBJ whole genome shotgun (WGS) entry which is preliminary data.</text>
</comment>
<feature type="transmembrane region" description="Helical" evidence="1">
    <location>
        <begin position="30"/>
        <end position="48"/>
    </location>
</feature>
<gene>
    <name evidence="2" type="ORF">POCTA_138.1.T0090039</name>
</gene>